<gene>
    <name evidence="1" type="ORF">GPL26_14655</name>
</gene>
<dbReference type="CDD" id="cd11613">
    <property type="entry name" value="SAF_AH_GD"/>
    <property type="match status" value="1"/>
</dbReference>
<dbReference type="Gene3D" id="2.30.130.110">
    <property type="match status" value="1"/>
</dbReference>
<dbReference type="InterPro" id="IPR052172">
    <property type="entry name" value="UxaA_altronate/galactarate_dh"/>
</dbReference>
<dbReference type="PANTHER" id="PTHR30536:SF5">
    <property type="entry name" value="ALTRONATE DEHYDRATASE"/>
    <property type="match status" value="1"/>
</dbReference>
<keyword evidence="1" id="KW-0378">Hydrolase</keyword>
<sequence length="111" mass="12170">MLMMQSAFKIDARDNVATALETLKPGPVRILGEAADPGTMCTEEIPRGHKISLKAIGPEEEVIKYGVCIGRAGADIGQGKWVHLHNMHSVYDERSSHLDVRTGAPKDIKYE</sequence>
<accession>A0AA41FFN9</accession>
<dbReference type="GO" id="GO:0019698">
    <property type="term" value="P:D-galacturonate catabolic process"/>
    <property type="evidence" value="ECO:0007669"/>
    <property type="project" value="TreeGrafter"/>
</dbReference>
<reference evidence="1" key="1">
    <citation type="journal article" date="2021" name="Gut Microbes">
        <title>A synthetic consortium of 100 gut commensals modulates the composition and function in a colon model of the microbiome of elderly subjects.</title>
        <authorList>
            <person name="Perez M."/>
            <person name="Ntemiri A."/>
            <person name="Tan H."/>
            <person name="Harris H.M.B."/>
            <person name="Roager H.M."/>
            <person name="Ribiere C."/>
            <person name="O'Toole P.W."/>
        </authorList>
    </citation>
    <scope>NUCLEOTIDE SEQUENCE</scope>
    <source>
        <strain evidence="1">MCC335</strain>
    </source>
</reference>
<dbReference type="AlphaFoldDB" id="A0AA41FFN9"/>
<dbReference type="GO" id="GO:0016787">
    <property type="term" value="F:hydrolase activity"/>
    <property type="evidence" value="ECO:0007669"/>
    <property type="project" value="UniProtKB-KW"/>
</dbReference>
<dbReference type="PANTHER" id="PTHR30536">
    <property type="entry name" value="ALTRONATE/GALACTARATE DEHYDRATASE"/>
    <property type="match status" value="1"/>
</dbReference>
<evidence type="ECO:0000313" key="1">
    <source>
        <dbReference type="EMBL" id="MBT9810872.1"/>
    </source>
</evidence>
<comment type="caution">
    <text evidence="1">The sequence shown here is derived from an EMBL/GenBank/DDBJ whole genome shotgun (WGS) entry which is preliminary data.</text>
</comment>
<organism evidence="1 2">
    <name type="scientific">Enterocloster citroniae</name>
    <dbReference type="NCBI Taxonomy" id="358743"/>
    <lineage>
        <taxon>Bacteria</taxon>
        <taxon>Bacillati</taxon>
        <taxon>Bacillota</taxon>
        <taxon>Clostridia</taxon>
        <taxon>Lachnospirales</taxon>
        <taxon>Lachnospiraceae</taxon>
        <taxon>Enterocloster</taxon>
    </lineage>
</organism>
<evidence type="ECO:0000313" key="2">
    <source>
        <dbReference type="Proteomes" id="UP000708338"/>
    </source>
</evidence>
<dbReference type="Proteomes" id="UP000708338">
    <property type="component" value="Unassembled WGS sequence"/>
</dbReference>
<protein>
    <submittedName>
        <fullName evidence="1">Hydrolase</fullName>
    </submittedName>
</protein>
<proteinExistence type="predicted"/>
<dbReference type="InterPro" id="IPR044144">
    <property type="entry name" value="SAF_UxaA/GarD"/>
</dbReference>
<dbReference type="EMBL" id="WQPS01000014">
    <property type="protein sequence ID" value="MBT9810872.1"/>
    <property type="molecule type" value="Genomic_DNA"/>
</dbReference>
<name>A0AA41FFN9_9FIRM</name>